<protein>
    <submittedName>
        <fullName evidence="1">Uncharacterized protein</fullName>
    </submittedName>
</protein>
<sequence length="607" mass="67376">MELAIPLIALGGMYVASNQNSKQCKNKPVQKTIKNGNLTEGFSNLRQNQNYLPNTNIPPENYPIMNDKELIDTVQEFVNPNSATDKYFDQNFYESQSNAGVKVGNTPQQMYSLSGNYLDSQEFKHNNMVPFYGAKIRGQIYNNNIAQSVLDNMVGTGSQVIKKIEQAPLFKPQDNVQWAYGTPNMSDFYQSRVNPGMANNNVKPFESEYVGPGLDQGYGSKGSAGYNSGMEARDKWLPKTVDELRVATNPKQEFSLINHEGPAESNVKNLGILGRVEKYTPDTFFLNTQDRWLTTTGLEKGNRLVAEEIVKTSHRNDVTQHYHGVASSAQKTASYIPGKMQEPKRPVLEVNDVAHSAAVGRGPNAIQNEKTLKSHTNYVNNRSCNEQPATIRSGFSSAIGAVIAPLMDVLKPSRKEEYVSNIRVYGNMESSVPANYALNPYDTPNTTIKETTLYQPNAYIGNQKDGAYTVSEQQAIENQRDTTTCTDYMGTVGGGATRHGYTSYDSAYIATTNQTKEKLSVARTNHGNTQIFNQNTNISIAKVDADRNNNRMWAPAATTPIGPNKETYGKINVPQYYNQCIGCERIEPDILNAFRANPYTHSLTNSV</sequence>
<accession>A0A6C0F6L3</accession>
<evidence type="ECO:0000313" key="1">
    <source>
        <dbReference type="EMBL" id="QHT36263.1"/>
    </source>
</evidence>
<proteinExistence type="predicted"/>
<organism evidence="1">
    <name type="scientific">viral metagenome</name>
    <dbReference type="NCBI Taxonomy" id="1070528"/>
    <lineage>
        <taxon>unclassified sequences</taxon>
        <taxon>metagenomes</taxon>
        <taxon>organismal metagenomes</taxon>
    </lineage>
</organism>
<reference evidence="1" key="1">
    <citation type="journal article" date="2020" name="Nature">
        <title>Giant virus diversity and host interactions through global metagenomics.</title>
        <authorList>
            <person name="Schulz F."/>
            <person name="Roux S."/>
            <person name="Paez-Espino D."/>
            <person name="Jungbluth S."/>
            <person name="Walsh D.A."/>
            <person name="Denef V.J."/>
            <person name="McMahon K.D."/>
            <person name="Konstantinidis K.T."/>
            <person name="Eloe-Fadrosh E.A."/>
            <person name="Kyrpides N.C."/>
            <person name="Woyke T."/>
        </authorList>
    </citation>
    <scope>NUCLEOTIDE SEQUENCE</scope>
    <source>
        <strain evidence="1">GVMAG-M-3300009182-46</strain>
    </source>
</reference>
<dbReference type="AlphaFoldDB" id="A0A6C0F6L3"/>
<dbReference type="EMBL" id="MN739034">
    <property type="protein sequence ID" value="QHT36263.1"/>
    <property type="molecule type" value="Genomic_DNA"/>
</dbReference>
<name>A0A6C0F6L3_9ZZZZ</name>